<sequence>ISVVQGERPMANDNKRLGQFNLSGIEPAPRGVPQIEVSFSIDANGITKVTAKDKKTEKAQTITIENSSSLSEEEIERMVKEAEANKEADEKRKEEAETRNRAEALINQLESGLAQQGDKIDAKQKEETEKQIEEFKTLLKENKLDELKTKLDEVEAQAKAFADQMKQAQAGAPEEDGPIKGDVKETEK</sequence>
<dbReference type="AlphaFoldDB" id="A0A4R0XRV3"/>
<feature type="compositionally biased region" description="Basic and acidic residues" evidence="4">
    <location>
        <begin position="177"/>
        <end position="188"/>
    </location>
</feature>
<keyword evidence="1" id="KW-0547">Nucleotide-binding</keyword>
<dbReference type="RefSeq" id="WP_168380705.1">
    <property type="nucleotide sequence ID" value="NZ_PSZP01000050.1"/>
</dbReference>
<dbReference type="Proteomes" id="UP000291072">
    <property type="component" value="Unassembled WGS sequence"/>
</dbReference>
<reference evidence="5 6" key="1">
    <citation type="submission" date="2018-02" db="EMBL/GenBank/DDBJ databases">
        <title>Mycoplasma marinum and Mycoplasma todarodis sp. nov., moderately halophilic and psychrotolerant mycoplasmas isolated from cephalopods.</title>
        <authorList>
            <person name="Viver T."/>
        </authorList>
    </citation>
    <scope>NUCLEOTIDE SEQUENCE [LARGE SCALE GENOMIC DNA]</scope>
    <source>
        <strain evidence="5 6">5H</strain>
    </source>
</reference>
<dbReference type="InterPro" id="IPR013126">
    <property type="entry name" value="Hsp_70_fam"/>
</dbReference>
<dbReference type="Gene3D" id="2.60.34.10">
    <property type="entry name" value="Substrate Binding Domain Of DNAk, Chain A, domain 1"/>
    <property type="match status" value="1"/>
</dbReference>
<evidence type="ECO:0000313" key="6">
    <source>
        <dbReference type="Proteomes" id="UP000291072"/>
    </source>
</evidence>
<organism evidence="5 6">
    <name type="scientific">Mycoplasma todarodis</name>
    <dbReference type="NCBI Taxonomy" id="1937191"/>
    <lineage>
        <taxon>Bacteria</taxon>
        <taxon>Bacillati</taxon>
        <taxon>Mycoplasmatota</taxon>
        <taxon>Mollicutes</taxon>
        <taxon>Mycoplasmataceae</taxon>
        <taxon>Mycoplasma</taxon>
    </lineage>
</organism>
<feature type="region of interest" description="Disordered" evidence="4">
    <location>
        <begin position="110"/>
        <end position="130"/>
    </location>
</feature>
<proteinExistence type="predicted"/>
<name>A0A4R0XRV3_9MOLU</name>
<dbReference type="SUPFAM" id="SSF100920">
    <property type="entry name" value="Heat shock protein 70kD (HSP70), peptide-binding domain"/>
    <property type="match status" value="1"/>
</dbReference>
<feature type="compositionally biased region" description="Basic and acidic residues" evidence="4">
    <location>
        <begin position="118"/>
        <end position="130"/>
    </location>
</feature>
<evidence type="ECO:0000256" key="2">
    <source>
        <dbReference type="ARBA" id="ARBA00022840"/>
    </source>
</evidence>
<evidence type="ECO:0000313" key="5">
    <source>
        <dbReference type="EMBL" id="TCG10397.1"/>
    </source>
</evidence>
<keyword evidence="2" id="KW-0067">ATP-binding</keyword>
<feature type="region of interest" description="Disordered" evidence="4">
    <location>
        <begin position="162"/>
        <end position="188"/>
    </location>
</feature>
<dbReference type="InterPro" id="IPR029047">
    <property type="entry name" value="HSP70_peptide-bd_sf"/>
</dbReference>
<evidence type="ECO:0000256" key="4">
    <source>
        <dbReference type="SAM" id="MobiDB-lite"/>
    </source>
</evidence>
<dbReference type="GO" id="GO:0140662">
    <property type="term" value="F:ATP-dependent protein folding chaperone"/>
    <property type="evidence" value="ECO:0007669"/>
    <property type="project" value="InterPro"/>
</dbReference>
<dbReference type="SUPFAM" id="SSF100934">
    <property type="entry name" value="Heat shock protein 70kD (HSP70), C-terminal subdomain"/>
    <property type="match status" value="1"/>
</dbReference>
<dbReference type="EMBL" id="PSZP01000050">
    <property type="protein sequence ID" value="TCG10397.1"/>
    <property type="molecule type" value="Genomic_DNA"/>
</dbReference>
<evidence type="ECO:0000256" key="1">
    <source>
        <dbReference type="ARBA" id="ARBA00022741"/>
    </source>
</evidence>
<dbReference type="Gene3D" id="1.20.1270.10">
    <property type="match status" value="1"/>
</dbReference>
<dbReference type="PANTHER" id="PTHR19375">
    <property type="entry name" value="HEAT SHOCK PROTEIN 70KDA"/>
    <property type="match status" value="1"/>
</dbReference>
<feature type="non-terminal residue" evidence="5">
    <location>
        <position position="1"/>
    </location>
</feature>
<protein>
    <submittedName>
        <fullName evidence="5">Molecular chaperone DnaK</fullName>
    </submittedName>
</protein>
<gene>
    <name evidence="5" type="primary">dnaK</name>
    <name evidence="5" type="ORF">C4B25_04350</name>
</gene>
<dbReference type="InterPro" id="IPR029048">
    <property type="entry name" value="HSP70_C_sf"/>
</dbReference>
<accession>A0A4R0XRV3</accession>
<comment type="caution">
    <text evidence="5">The sequence shown here is derived from an EMBL/GenBank/DDBJ whole genome shotgun (WGS) entry which is preliminary data.</text>
</comment>
<evidence type="ECO:0000256" key="3">
    <source>
        <dbReference type="ARBA" id="ARBA00023186"/>
    </source>
</evidence>
<keyword evidence="3" id="KW-0143">Chaperone</keyword>
<dbReference type="Pfam" id="PF00012">
    <property type="entry name" value="HSP70"/>
    <property type="match status" value="1"/>
</dbReference>
<dbReference type="GO" id="GO:0005524">
    <property type="term" value="F:ATP binding"/>
    <property type="evidence" value="ECO:0007669"/>
    <property type="project" value="UniProtKB-KW"/>
</dbReference>
<keyword evidence="6" id="KW-1185">Reference proteome</keyword>
<dbReference type="FunFam" id="1.20.1270.10:FF:000001">
    <property type="entry name" value="Molecular chaperone DnaK"/>
    <property type="match status" value="1"/>
</dbReference>